<dbReference type="GO" id="GO:0043831">
    <property type="term" value="F:thiosulfate dehydrogenase (quinone) activity"/>
    <property type="evidence" value="ECO:0007669"/>
    <property type="project" value="UniProtKB-EC"/>
</dbReference>
<name>A0A7W8J7X5_9BACT</name>
<keyword evidence="3 5" id="KW-1133">Transmembrane helix</keyword>
<comment type="caution">
    <text evidence="6">The sequence shown here is derived from an EMBL/GenBank/DDBJ whole genome shotgun (WGS) entry which is preliminary data.</text>
</comment>
<dbReference type="EC" id="1.8.5.2" evidence="6"/>
<sequence>MNEADQQSKALAFLRLSIGLLFLIFAEYKLVNTEFIWGGLAHDLGQLLNEGAYPFIRPLLKNIILPHAVLFAAVIAISELLIALSLLTGVLVRWASLGGLTMMLLFLLTSNYPGPNSPFWLYFGASLDNSVLALCFIAFLISPPHQRWALRRPKQ</sequence>
<keyword evidence="2 5" id="KW-0812">Transmembrane</keyword>
<dbReference type="EMBL" id="JACHDZ010000003">
    <property type="protein sequence ID" value="MBB5344302.1"/>
    <property type="molecule type" value="Genomic_DNA"/>
</dbReference>
<evidence type="ECO:0000313" key="7">
    <source>
        <dbReference type="Proteomes" id="UP000569092"/>
    </source>
</evidence>
<dbReference type="PANTHER" id="PTHR39157">
    <property type="entry name" value="INTEGRAL MEMBRANE PROTEIN-RELATED"/>
    <property type="match status" value="1"/>
</dbReference>
<dbReference type="PANTHER" id="PTHR39157:SF1">
    <property type="entry name" value="DOXX FAMILY PROTEIN"/>
    <property type="match status" value="1"/>
</dbReference>
<feature type="transmembrane region" description="Helical" evidence="5">
    <location>
        <begin position="94"/>
        <end position="113"/>
    </location>
</feature>
<comment type="subcellular location">
    <subcellularLocation>
        <location evidence="1">Membrane</location>
        <topology evidence="1">Multi-pass membrane protein</topology>
    </subcellularLocation>
</comment>
<evidence type="ECO:0000313" key="6">
    <source>
        <dbReference type="EMBL" id="MBB5344302.1"/>
    </source>
</evidence>
<feature type="transmembrane region" description="Helical" evidence="5">
    <location>
        <begin position="12"/>
        <end position="31"/>
    </location>
</feature>
<dbReference type="Proteomes" id="UP000569092">
    <property type="component" value="Unassembled WGS sequence"/>
</dbReference>
<gene>
    <name evidence="6" type="ORF">HDF10_002281</name>
</gene>
<dbReference type="InterPro" id="IPR032808">
    <property type="entry name" value="DoxX"/>
</dbReference>
<keyword evidence="4 5" id="KW-0472">Membrane</keyword>
<reference evidence="6 7" key="1">
    <citation type="submission" date="2020-08" db="EMBL/GenBank/DDBJ databases">
        <title>Genomic Encyclopedia of Type Strains, Phase IV (KMG-V): Genome sequencing to study the core and pangenomes of soil and plant-associated prokaryotes.</title>
        <authorList>
            <person name="Whitman W."/>
        </authorList>
    </citation>
    <scope>NUCLEOTIDE SEQUENCE [LARGE SCALE GENOMIC DNA]</scope>
    <source>
        <strain evidence="6 7">M8US30</strain>
    </source>
</reference>
<proteinExistence type="predicted"/>
<accession>A0A7W8J7X5</accession>
<dbReference type="AlphaFoldDB" id="A0A7W8J7X5"/>
<evidence type="ECO:0000256" key="5">
    <source>
        <dbReference type="SAM" id="Phobius"/>
    </source>
</evidence>
<keyword evidence="6" id="KW-0560">Oxidoreductase</keyword>
<dbReference type="Pfam" id="PF07681">
    <property type="entry name" value="DoxX"/>
    <property type="match status" value="1"/>
</dbReference>
<evidence type="ECO:0000256" key="4">
    <source>
        <dbReference type="ARBA" id="ARBA00023136"/>
    </source>
</evidence>
<evidence type="ECO:0000256" key="3">
    <source>
        <dbReference type="ARBA" id="ARBA00022989"/>
    </source>
</evidence>
<feature type="transmembrane region" description="Helical" evidence="5">
    <location>
        <begin position="119"/>
        <end position="142"/>
    </location>
</feature>
<feature type="transmembrane region" description="Helical" evidence="5">
    <location>
        <begin position="63"/>
        <end position="87"/>
    </location>
</feature>
<protein>
    <submittedName>
        <fullName evidence="6">Thiosulfate dehydrogenase [quinone] large subunit</fullName>
        <ecNumber evidence="6">1.8.5.2</ecNumber>
    </submittedName>
</protein>
<evidence type="ECO:0000256" key="2">
    <source>
        <dbReference type="ARBA" id="ARBA00022692"/>
    </source>
</evidence>
<organism evidence="6 7">
    <name type="scientific">Tunturiibacter lichenicola</name>
    <dbReference type="NCBI Taxonomy" id="2051959"/>
    <lineage>
        <taxon>Bacteria</taxon>
        <taxon>Pseudomonadati</taxon>
        <taxon>Acidobacteriota</taxon>
        <taxon>Terriglobia</taxon>
        <taxon>Terriglobales</taxon>
        <taxon>Acidobacteriaceae</taxon>
        <taxon>Tunturiibacter</taxon>
    </lineage>
</organism>
<evidence type="ECO:0000256" key="1">
    <source>
        <dbReference type="ARBA" id="ARBA00004141"/>
    </source>
</evidence>